<dbReference type="AlphaFoldDB" id="A0A1I7MPU9"/>
<feature type="compositionally biased region" description="Polar residues" evidence="1">
    <location>
        <begin position="1"/>
        <end position="12"/>
    </location>
</feature>
<protein>
    <submittedName>
        <fullName evidence="2">Uncharacterized protein</fullName>
    </submittedName>
</protein>
<dbReference type="RefSeq" id="WP_091698294.1">
    <property type="nucleotide sequence ID" value="NZ_FPCG01000009.1"/>
</dbReference>
<feature type="region of interest" description="Disordered" evidence="1">
    <location>
        <begin position="106"/>
        <end position="128"/>
    </location>
</feature>
<sequence length="128" mass="13674">MTSENTPHQPDQPSAPRFTPAPSFMGRSSGVSARPQTAERLDSLKSTAQATGQKINDFRTNPRAGRDTAEATARTAWNRTRVWGEKGLRTLSSGALKAADYLKSLEKDVAPGPKAPGELPSAGTTPKR</sequence>
<organism evidence="2 3">
    <name type="scientific">Micrococcus terreus</name>
    <dbReference type="NCBI Taxonomy" id="574650"/>
    <lineage>
        <taxon>Bacteria</taxon>
        <taxon>Bacillati</taxon>
        <taxon>Actinomycetota</taxon>
        <taxon>Actinomycetes</taxon>
        <taxon>Micrococcales</taxon>
        <taxon>Micrococcaceae</taxon>
        <taxon>Micrococcus</taxon>
    </lineage>
</organism>
<name>A0A1I7MPU9_9MICC</name>
<evidence type="ECO:0000313" key="2">
    <source>
        <dbReference type="EMBL" id="SFV23944.1"/>
    </source>
</evidence>
<dbReference type="STRING" id="574650.SAMN04487966_10930"/>
<keyword evidence="3" id="KW-1185">Reference proteome</keyword>
<dbReference type="EMBL" id="FPCG01000009">
    <property type="protein sequence ID" value="SFV23944.1"/>
    <property type="molecule type" value="Genomic_DNA"/>
</dbReference>
<accession>A0A1I7MPU9</accession>
<reference evidence="2 3" key="1">
    <citation type="submission" date="2016-10" db="EMBL/GenBank/DDBJ databases">
        <authorList>
            <person name="de Groot N.N."/>
        </authorList>
    </citation>
    <scope>NUCLEOTIDE SEQUENCE [LARGE SCALE GENOMIC DNA]</scope>
    <source>
        <strain evidence="2 3">CGMCC 1.7054</strain>
    </source>
</reference>
<feature type="compositionally biased region" description="Polar residues" evidence="1">
    <location>
        <begin position="44"/>
        <end position="54"/>
    </location>
</feature>
<proteinExistence type="predicted"/>
<evidence type="ECO:0000256" key="1">
    <source>
        <dbReference type="SAM" id="MobiDB-lite"/>
    </source>
</evidence>
<dbReference type="Proteomes" id="UP000198881">
    <property type="component" value="Unassembled WGS sequence"/>
</dbReference>
<gene>
    <name evidence="2" type="ORF">SAMN04487966_10930</name>
</gene>
<feature type="region of interest" description="Disordered" evidence="1">
    <location>
        <begin position="1"/>
        <end position="73"/>
    </location>
</feature>
<evidence type="ECO:0000313" key="3">
    <source>
        <dbReference type="Proteomes" id="UP000198881"/>
    </source>
</evidence>